<reference evidence="2 3" key="1">
    <citation type="journal article" date="2014" name="Int. J. Syst. Evol. Microbiol.">
        <title>Complete genome sequence of Corynebacterium casei LMG S-19264T (=DSM 44701T), isolated from a smear-ripened cheese.</title>
        <authorList>
            <consortium name="US DOE Joint Genome Institute (JGI-PGF)"/>
            <person name="Walter F."/>
            <person name="Albersmeier A."/>
            <person name="Kalinowski J."/>
            <person name="Ruckert C."/>
        </authorList>
    </citation>
    <scope>NUCLEOTIDE SEQUENCE [LARGE SCALE GENOMIC DNA]</scope>
    <source>
        <strain evidence="2 3">CGMCC 1.9161</strain>
    </source>
</reference>
<proteinExistence type="predicted"/>
<dbReference type="EMBL" id="BMMF01000003">
    <property type="protein sequence ID" value="GGK28289.1"/>
    <property type="molecule type" value="Genomic_DNA"/>
</dbReference>
<protein>
    <submittedName>
        <fullName evidence="2">Uncharacterized protein</fullName>
    </submittedName>
</protein>
<accession>A0A917V358</accession>
<name>A0A917V358_9HYPH</name>
<dbReference type="AlphaFoldDB" id="A0A917V358"/>
<evidence type="ECO:0000313" key="3">
    <source>
        <dbReference type="Proteomes" id="UP000600449"/>
    </source>
</evidence>
<sequence>MNRSAKMTAAAALAAILAFPVVAQDADDTGTIAIDGELENLTAGFFTDATREELRPREELEAAFAKMDAGQKALVIEHCGEVGIGPDADESSGWVYFCDAVLTD</sequence>
<comment type="caution">
    <text evidence="2">The sequence shown here is derived from an EMBL/GenBank/DDBJ whole genome shotgun (WGS) entry which is preliminary data.</text>
</comment>
<feature type="chain" id="PRO_5036697209" evidence="1">
    <location>
        <begin position="24"/>
        <end position="104"/>
    </location>
</feature>
<gene>
    <name evidence="2" type="ORF">GCM10011322_13500</name>
</gene>
<keyword evidence="1" id="KW-0732">Signal</keyword>
<dbReference type="Proteomes" id="UP000600449">
    <property type="component" value="Unassembled WGS sequence"/>
</dbReference>
<keyword evidence="3" id="KW-1185">Reference proteome</keyword>
<feature type="signal peptide" evidence="1">
    <location>
        <begin position="1"/>
        <end position="23"/>
    </location>
</feature>
<evidence type="ECO:0000256" key="1">
    <source>
        <dbReference type="SAM" id="SignalP"/>
    </source>
</evidence>
<dbReference type="RefSeq" id="WP_188910947.1">
    <property type="nucleotide sequence ID" value="NZ_BMMF01000003.1"/>
</dbReference>
<organism evidence="2 3">
    <name type="scientific">Salinarimonas ramus</name>
    <dbReference type="NCBI Taxonomy" id="690164"/>
    <lineage>
        <taxon>Bacteria</taxon>
        <taxon>Pseudomonadati</taxon>
        <taxon>Pseudomonadota</taxon>
        <taxon>Alphaproteobacteria</taxon>
        <taxon>Hyphomicrobiales</taxon>
        <taxon>Salinarimonadaceae</taxon>
        <taxon>Salinarimonas</taxon>
    </lineage>
</organism>
<evidence type="ECO:0000313" key="2">
    <source>
        <dbReference type="EMBL" id="GGK28289.1"/>
    </source>
</evidence>